<dbReference type="RefSeq" id="WP_268060277.1">
    <property type="nucleotide sequence ID" value="NZ_JAPQFJ010000003.1"/>
</dbReference>
<keyword evidence="2 7" id="KW-0645">Protease</keyword>
<keyword evidence="4" id="KW-0175">Coiled coil</keyword>
<evidence type="ECO:0000313" key="7">
    <source>
        <dbReference type="EMBL" id="MCY6957875.1"/>
    </source>
</evidence>
<dbReference type="GO" id="GO:0008233">
    <property type="term" value="F:peptidase activity"/>
    <property type="evidence" value="ECO:0007669"/>
    <property type="project" value="UniProtKB-KW"/>
</dbReference>
<dbReference type="Pfam" id="PF04586">
    <property type="entry name" value="Peptidase_S78"/>
    <property type="match status" value="1"/>
</dbReference>
<dbReference type="GO" id="GO:0006508">
    <property type="term" value="P:proteolysis"/>
    <property type="evidence" value="ECO:0007669"/>
    <property type="project" value="UniProtKB-KW"/>
</dbReference>
<keyword evidence="8" id="KW-1185">Reference proteome</keyword>
<keyword evidence="3" id="KW-0378">Hydrolase</keyword>
<feature type="coiled-coil region" evidence="4">
    <location>
        <begin position="157"/>
        <end position="191"/>
    </location>
</feature>
<feature type="region of interest" description="Disordered" evidence="5">
    <location>
        <begin position="238"/>
        <end position="261"/>
    </location>
</feature>
<evidence type="ECO:0000256" key="5">
    <source>
        <dbReference type="SAM" id="MobiDB-lite"/>
    </source>
</evidence>
<name>A0ABT4D6F3_9CLOT</name>
<feature type="domain" description="Prohead serine protease" evidence="6">
    <location>
        <begin position="9"/>
        <end position="158"/>
    </location>
</feature>
<protein>
    <submittedName>
        <fullName evidence="7">HK97 family phage prohead protease</fullName>
    </submittedName>
</protein>
<organism evidence="7 8">
    <name type="scientific">Clostridium brassicae</name>
    <dbReference type="NCBI Taxonomy" id="2999072"/>
    <lineage>
        <taxon>Bacteria</taxon>
        <taxon>Bacillati</taxon>
        <taxon>Bacillota</taxon>
        <taxon>Clostridia</taxon>
        <taxon>Eubacteriales</taxon>
        <taxon>Clostridiaceae</taxon>
        <taxon>Clostridium</taxon>
    </lineage>
</organism>
<evidence type="ECO:0000313" key="8">
    <source>
        <dbReference type="Proteomes" id="UP001144612"/>
    </source>
</evidence>
<proteinExistence type="predicted"/>
<sequence>MELEFKNLNLEIKEINEKGIFKGIASPFGNIDLGNDRVLPSVANRNNNKTIPYLWQHKTTEPVGQVKLFSTSQGLEFEGKLYLDTNEQGIPLIPNAHKAYVLMKNKQLKNSIGYKTLDYEYVTEGKKTIRNLKDIEIMEVSGVTFPMNPRATITDVKEEGGNENMELKEKVESLEQQITSITEMLKPLQEEKTFSDKIEEFKNYIDIEIKAGKILSKANRTKIKEALETLKAMLGDDEDMQKEDEKVCKTPKKQEKENNDNIELKSDELEALKDLFNIVNKKEEDK</sequence>
<comment type="caution">
    <text evidence="7">The sequence shown here is derived from an EMBL/GenBank/DDBJ whole genome shotgun (WGS) entry which is preliminary data.</text>
</comment>
<evidence type="ECO:0000256" key="2">
    <source>
        <dbReference type="ARBA" id="ARBA00022670"/>
    </source>
</evidence>
<keyword evidence="1" id="KW-1188">Viral release from host cell</keyword>
<feature type="compositionally biased region" description="Basic and acidic residues" evidence="5">
    <location>
        <begin position="243"/>
        <end position="261"/>
    </location>
</feature>
<evidence type="ECO:0000256" key="3">
    <source>
        <dbReference type="ARBA" id="ARBA00022801"/>
    </source>
</evidence>
<gene>
    <name evidence="7" type="ORF">OW729_04565</name>
</gene>
<evidence type="ECO:0000256" key="1">
    <source>
        <dbReference type="ARBA" id="ARBA00022612"/>
    </source>
</evidence>
<evidence type="ECO:0000259" key="6">
    <source>
        <dbReference type="Pfam" id="PF04586"/>
    </source>
</evidence>
<reference evidence="7" key="1">
    <citation type="submission" date="2022-12" db="EMBL/GenBank/DDBJ databases">
        <title>Clostridium sp. nov., isolated from industrial wastewater.</title>
        <authorList>
            <person name="Jiayan W."/>
        </authorList>
    </citation>
    <scope>NUCLEOTIDE SEQUENCE</scope>
    <source>
        <strain evidence="7">ZC22-4</strain>
    </source>
</reference>
<dbReference type="InterPro" id="IPR054613">
    <property type="entry name" value="Peptidase_S78_dom"/>
</dbReference>
<accession>A0ABT4D6F3</accession>
<dbReference type="EMBL" id="JAPQFJ010000003">
    <property type="protein sequence ID" value="MCY6957875.1"/>
    <property type="molecule type" value="Genomic_DNA"/>
</dbReference>
<evidence type="ECO:0000256" key="4">
    <source>
        <dbReference type="SAM" id="Coils"/>
    </source>
</evidence>
<dbReference type="Proteomes" id="UP001144612">
    <property type="component" value="Unassembled WGS sequence"/>
</dbReference>